<dbReference type="AlphaFoldDB" id="A0A8R7P1G2"/>
<evidence type="ECO:0000313" key="2">
    <source>
        <dbReference type="Proteomes" id="UP000015106"/>
    </source>
</evidence>
<dbReference type="EnsemblPlants" id="TuG1812G0100000874.01.T01">
    <property type="protein sequence ID" value="TuG1812G0100000874.01.T01.cds244573"/>
    <property type="gene ID" value="TuG1812G0100000874.01"/>
</dbReference>
<reference evidence="1" key="3">
    <citation type="submission" date="2022-06" db="UniProtKB">
        <authorList>
            <consortium name="EnsemblPlants"/>
        </authorList>
    </citation>
    <scope>IDENTIFICATION</scope>
</reference>
<dbReference type="Proteomes" id="UP000015106">
    <property type="component" value="Chromosome 1"/>
</dbReference>
<accession>A0A8R7P1G2</accession>
<protein>
    <submittedName>
        <fullName evidence="1">Uncharacterized protein</fullName>
    </submittedName>
</protein>
<keyword evidence="2" id="KW-1185">Reference proteome</keyword>
<reference evidence="1" key="2">
    <citation type="submission" date="2018-03" db="EMBL/GenBank/DDBJ databases">
        <title>The Triticum urartu genome reveals the dynamic nature of wheat genome evolution.</title>
        <authorList>
            <person name="Ling H."/>
            <person name="Ma B."/>
            <person name="Shi X."/>
            <person name="Liu H."/>
            <person name="Dong L."/>
            <person name="Sun H."/>
            <person name="Cao Y."/>
            <person name="Gao Q."/>
            <person name="Zheng S."/>
            <person name="Li Y."/>
            <person name="Yu Y."/>
            <person name="Du H."/>
            <person name="Qi M."/>
            <person name="Li Y."/>
            <person name="Yu H."/>
            <person name="Cui Y."/>
            <person name="Wang N."/>
            <person name="Chen C."/>
            <person name="Wu H."/>
            <person name="Zhao Y."/>
            <person name="Zhang J."/>
            <person name="Li Y."/>
            <person name="Zhou W."/>
            <person name="Zhang B."/>
            <person name="Hu W."/>
            <person name="Eijk M."/>
            <person name="Tang J."/>
            <person name="Witsenboer H."/>
            <person name="Zhao S."/>
            <person name="Li Z."/>
            <person name="Zhang A."/>
            <person name="Wang D."/>
            <person name="Liang C."/>
        </authorList>
    </citation>
    <scope>NUCLEOTIDE SEQUENCE [LARGE SCALE GENOMIC DNA]</scope>
    <source>
        <strain evidence="1">cv. G1812</strain>
    </source>
</reference>
<organism evidence="1 2">
    <name type="scientific">Triticum urartu</name>
    <name type="common">Red wild einkorn</name>
    <name type="synonym">Crithodium urartu</name>
    <dbReference type="NCBI Taxonomy" id="4572"/>
    <lineage>
        <taxon>Eukaryota</taxon>
        <taxon>Viridiplantae</taxon>
        <taxon>Streptophyta</taxon>
        <taxon>Embryophyta</taxon>
        <taxon>Tracheophyta</taxon>
        <taxon>Spermatophyta</taxon>
        <taxon>Magnoliopsida</taxon>
        <taxon>Liliopsida</taxon>
        <taxon>Poales</taxon>
        <taxon>Poaceae</taxon>
        <taxon>BOP clade</taxon>
        <taxon>Pooideae</taxon>
        <taxon>Triticodae</taxon>
        <taxon>Triticeae</taxon>
        <taxon>Triticinae</taxon>
        <taxon>Triticum</taxon>
    </lineage>
</organism>
<evidence type="ECO:0000313" key="1">
    <source>
        <dbReference type="EnsemblPlants" id="TuG1812G0100000874.01.T01.cds244573"/>
    </source>
</evidence>
<sequence length="232" mass="25065">MDLLPGRPLVDAHHGHPDRPRRVAYRQLDVAVRGRQVVPPHATPHHVQQRAPDVAGEGLLPAELEERLQVARALLAGGHRGLALGRAPLRVGHLVQLLAPLAQQPLEEGHDLVLVAELVERHLLLLAGPLGRAELGLGRHDHGLGAHDLDVAEEVVGLPLPDLGGVDVRDRGGVLERVVEAAEARGVVLAEERGRLAQQTQAPDHLLPRERQLPRTVRSVFGLRHVGDDGGR</sequence>
<proteinExistence type="predicted"/>
<name>A0A8R7P1G2_TRIUA</name>
<dbReference type="Gramene" id="TuG1812G0100000874.01.T01">
    <property type="protein sequence ID" value="TuG1812G0100000874.01.T01.cds244573"/>
    <property type="gene ID" value="TuG1812G0100000874.01"/>
</dbReference>
<reference evidence="2" key="1">
    <citation type="journal article" date="2013" name="Nature">
        <title>Draft genome of the wheat A-genome progenitor Triticum urartu.</title>
        <authorList>
            <person name="Ling H.Q."/>
            <person name="Zhao S."/>
            <person name="Liu D."/>
            <person name="Wang J."/>
            <person name="Sun H."/>
            <person name="Zhang C."/>
            <person name="Fan H."/>
            <person name="Li D."/>
            <person name="Dong L."/>
            <person name="Tao Y."/>
            <person name="Gao C."/>
            <person name="Wu H."/>
            <person name="Li Y."/>
            <person name="Cui Y."/>
            <person name="Guo X."/>
            <person name="Zheng S."/>
            <person name="Wang B."/>
            <person name="Yu K."/>
            <person name="Liang Q."/>
            <person name="Yang W."/>
            <person name="Lou X."/>
            <person name="Chen J."/>
            <person name="Feng M."/>
            <person name="Jian J."/>
            <person name="Zhang X."/>
            <person name="Luo G."/>
            <person name="Jiang Y."/>
            <person name="Liu J."/>
            <person name="Wang Z."/>
            <person name="Sha Y."/>
            <person name="Zhang B."/>
            <person name="Wu H."/>
            <person name="Tang D."/>
            <person name="Shen Q."/>
            <person name="Xue P."/>
            <person name="Zou S."/>
            <person name="Wang X."/>
            <person name="Liu X."/>
            <person name="Wang F."/>
            <person name="Yang Y."/>
            <person name="An X."/>
            <person name="Dong Z."/>
            <person name="Zhang K."/>
            <person name="Zhang X."/>
            <person name="Luo M.C."/>
            <person name="Dvorak J."/>
            <person name="Tong Y."/>
            <person name="Wang J."/>
            <person name="Yang H."/>
            <person name="Li Z."/>
            <person name="Wang D."/>
            <person name="Zhang A."/>
            <person name="Wang J."/>
        </authorList>
    </citation>
    <scope>NUCLEOTIDE SEQUENCE</scope>
    <source>
        <strain evidence="2">cv. G1812</strain>
    </source>
</reference>